<dbReference type="SUPFAM" id="SSF47090">
    <property type="entry name" value="PGBD-like"/>
    <property type="match status" value="1"/>
</dbReference>
<gene>
    <name evidence="5" type="ORF">A3D65_04225</name>
</gene>
<sequence>MQKFLARIFILTLFLQASVIPPLVYTQANATVVFLGDGDDDDEDEGGGGDDGGDEDGDDGGGSGDGESTPPQCADGSDNDADGKADFPDDPGCANFQDTDEHDAAPTLTLLGDASINVVLGDSFADPGATASDPEDGDLTEHIIRSGAVETQIVGTYTLTYTVSDTDGRTATPVTRTVTVVSGEGGGATVPPANGGTGQGGGGSVPPQCADGSDNDADGKADFPNDGGCENSADNDEGGPVQPETPGGGDGATIPPGGGGTGQGGGVVQGAATTSAAVPGEVLGESECFYLRDYLRLSRENDPAEVMKLQTFLRDFEGFTDLPVTGFFGTETDKAVREFQDRYADDVLLPWNLPSNTGYVYYTTRKKVNEIYCQSVFPLDQNQINEISAFRELISGLNTAKPKPETLPTVGVDTTTEKTEGLTTIKDTSVRAETSREEAVPISAKERQGSLKDILQATVIVGEPTEDVSLGENAVARANDEREETPKQKSGAFKAMISAAVFIALAVLIAS</sequence>
<feature type="compositionally biased region" description="Gly residues" evidence="1">
    <location>
        <begin position="246"/>
        <end position="268"/>
    </location>
</feature>
<dbReference type="EMBL" id="MHLL01000008">
    <property type="protein sequence ID" value="OGZ10515.1"/>
    <property type="molecule type" value="Genomic_DNA"/>
</dbReference>
<dbReference type="InterPro" id="IPR002477">
    <property type="entry name" value="Peptidoglycan-bd-like"/>
</dbReference>
<proteinExistence type="predicted"/>
<organism evidence="5 6">
    <name type="scientific">Candidatus Lloydbacteria bacterium RIFCSPHIGHO2_02_FULL_50_13</name>
    <dbReference type="NCBI Taxonomy" id="1798661"/>
    <lineage>
        <taxon>Bacteria</taxon>
        <taxon>Candidatus Lloydiibacteriota</taxon>
    </lineage>
</organism>
<dbReference type="InterPro" id="IPR032179">
    <property type="entry name" value="Cry22Aa_Ig-like"/>
</dbReference>
<dbReference type="Pfam" id="PF01471">
    <property type="entry name" value="PG_binding_1"/>
    <property type="match status" value="1"/>
</dbReference>
<evidence type="ECO:0000313" key="5">
    <source>
        <dbReference type="EMBL" id="OGZ10515.1"/>
    </source>
</evidence>
<feature type="compositionally biased region" description="Gly residues" evidence="1">
    <location>
        <begin position="195"/>
        <end position="204"/>
    </location>
</feature>
<dbReference type="Gene3D" id="2.60.40.10">
    <property type="entry name" value="Immunoglobulins"/>
    <property type="match status" value="1"/>
</dbReference>
<dbReference type="AlphaFoldDB" id="A0A1G2DA64"/>
<evidence type="ECO:0000259" key="3">
    <source>
        <dbReference type="Pfam" id="PF01471"/>
    </source>
</evidence>
<keyword evidence="2" id="KW-0732">Signal</keyword>
<evidence type="ECO:0000313" key="6">
    <source>
        <dbReference type="Proteomes" id="UP000177996"/>
    </source>
</evidence>
<feature type="domain" description="Pesticidal crystal protein Cry22Aa Ig-like" evidence="4">
    <location>
        <begin position="108"/>
        <end position="180"/>
    </location>
</feature>
<dbReference type="InterPro" id="IPR036366">
    <property type="entry name" value="PGBDSf"/>
</dbReference>
<dbReference type="Pfam" id="PF16403">
    <property type="entry name" value="Bact_surface_Ig-like"/>
    <property type="match status" value="1"/>
</dbReference>
<accession>A0A1G2DA64</accession>
<feature type="chain" id="PRO_5009582484" description="Pesticidal crystal protein Cry22Aa Ig-like domain-containing protein" evidence="2">
    <location>
        <begin position="31"/>
        <end position="511"/>
    </location>
</feature>
<feature type="domain" description="Peptidoglycan binding-like" evidence="3">
    <location>
        <begin position="304"/>
        <end position="343"/>
    </location>
</feature>
<reference evidence="5 6" key="1">
    <citation type="journal article" date="2016" name="Nat. Commun.">
        <title>Thousands of microbial genomes shed light on interconnected biogeochemical processes in an aquifer system.</title>
        <authorList>
            <person name="Anantharaman K."/>
            <person name="Brown C.T."/>
            <person name="Hug L.A."/>
            <person name="Sharon I."/>
            <person name="Castelle C.J."/>
            <person name="Probst A.J."/>
            <person name="Thomas B.C."/>
            <person name="Singh A."/>
            <person name="Wilkins M.J."/>
            <person name="Karaoz U."/>
            <person name="Brodie E.L."/>
            <person name="Williams K.H."/>
            <person name="Hubbard S.S."/>
            <person name="Banfield J.F."/>
        </authorList>
    </citation>
    <scope>NUCLEOTIDE SEQUENCE [LARGE SCALE GENOMIC DNA]</scope>
</reference>
<feature type="signal peptide" evidence="2">
    <location>
        <begin position="1"/>
        <end position="30"/>
    </location>
</feature>
<dbReference type="STRING" id="1798661.A3D65_04225"/>
<protein>
    <recommendedName>
        <fullName evidence="7">Pesticidal crystal protein Cry22Aa Ig-like domain-containing protein</fullName>
    </recommendedName>
</protein>
<dbReference type="Proteomes" id="UP000177996">
    <property type="component" value="Unassembled WGS sequence"/>
</dbReference>
<dbReference type="Gene3D" id="1.10.101.10">
    <property type="entry name" value="PGBD-like superfamily/PGBD"/>
    <property type="match status" value="1"/>
</dbReference>
<comment type="caution">
    <text evidence="5">The sequence shown here is derived from an EMBL/GenBank/DDBJ whole genome shotgun (WGS) entry which is preliminary data.</text>
</comment>
<name>A0A1G2DA64_9BACT</name>
<evidence type="ECO:0000256" key="1">
    <source>
        <dbReference type="SAM" id="MobiDB-lite"/>
    </source>
</evidence>
<dbReference type="InterPro" id="IPR036365">
    <property type="entry name" value="PGBD-like_sf"/>
</dbReference>
<feature type="compositionally biased region" description="Acidic residues" evidence="1">
    <location>
        <begin position="37"/>
        <end position="59"/>
    </location>
</feature>
<evidence type="ECO:0000256" key="2">
    <source>
        <dbReference type="SAM" id="SignalP"/>
    </source>
</evidence>
<evidence type="ECO:0000259" key="4">
    <source>
        <dbReference type="Pfam" id="PF16403"/>
    </source>
</evidence>
<evidence type="ECO:0008006" key="7">
    <source>
        <dbReference type="Google" id="ProtNLM"/>
    </source>
</evidence>
<dbReference type="InterPro" id="IPR013783">
    <property type="entry name" value="Ig-like_fold"/>
</dbReference>
<feature type="region of interest" description="Disordered" evidence="1">
    <location>
        <begin position="36"/>
        <end position="100"/>
    </location>
</feature>
<feature type="region of interest" description="Disordered" evidence="1">
    <location>
        <begin position="181"/>
        <end position="268"/>
    </location>
</feature>